<evidence type="ECO:0000313" key="3">
    <source>
        <dbReference type="EMBL" id="KAK7206437.1"/>
    </source>
</evidence>
<keyword evidence="4" id="KW-1185">Reference proteome</keyword>
<evidence type="ECO:0000259" key="2">
    <source>
        <dbReference type="Pfam" id="PF10276"/>
    </source>
</evidence>
<dbReference type="InterPro" id="IPR019401">
    <property type="entry name" value="Znf_CHCC"/>
</dbReference>
<dbReference type="GeneID" id="90037838"/>
<dbReference type="EMBL" id="JBBJBU010000003">
    <property type="protein sequence ID" value="KAK7206437.1"/>
    <property type="molecule type" value="Genomic_DNA"/>
</dbReference>
<protein>
    <submittedName>
        <fullName evidence="3">Ubiquinone oxidoreductase 20 kd subunit</fullName>
    </submittedName>
</protein>
<dbReference type="PANTHER" id="PTHR13156">
    <property type="entry name" value="NADH-UBIQUINONE OXIDOREDUCTASE 13 KD-A SUBUNIT"/>
    <property type="match status" value="1"/>
</dbReference>
<evidence type="ECO:0000256" key="1">
    <source>
        <dbReference type="SAM" id="MobiDB-lite"/>
    </source>
</evidence>
<proteinExistence type="predicted"/>
<keyword evidence="3" id="KW-0830">Ubiquinone</keyword>
<dbReference type="Proteomes" id="UP001498771">
    <property type="component" value="Unassembled WGS sequence"/>
</dbReference>
<gene>
    <name evidence="3" type="ORF">BZA70DRAFT_276591</name>
</gene>
<evidence type="ECO:0000313" key="4">
    <source>
        <dbReference type="Proteomes" id="UP001498771"/>
    </source>
</evidence>
<feature type="region of interest" description="Disordered" evidence="1">
    <location>
        <begin position="32"/>
        <end position="69"/>
    </location>
</feature>
<dbReference type="Pfam" id="PF10276">
    <property type="entry name" value="zf-CHCC"/>
    <property type="match status" value="1"/>
</dbReference>
<organism evidence="3 4">
    <name type="scientific">Myxozyma melibiosi</name>
    <dbReference type="NCBI Taxonomy" id="54550"/>
    <lineage>
        <taxon>Eukaryota</taxon>
        <taxon>Fungi</taxon>
        <taxon>Dikarya</taxon>
        <taxon>Ascomycota</taxon>
        <taxon>Saccharomycotina</taxon>
        <taxon>Lipomycetes</taxon>
        <taxon>Lipomycetales</taxon>
        <taxon>Lipomycetaceae</taxon>
        <taxon>Myxozyma</taxon>
    </lineage>
</organism>
<feature type="domain" description="Zinc finger CHCC-type" evidence="2">
    <location>
        <begin position="101"/>
        <end position="136"/>
    </location>
</feature>
<sequence length="142" mass="15710">MLRLPSAAARPVASRIALLSQRRAASKVAVSTPEDAALTEDEKILSMQAPNRKETWAPSQRPRSEAMQGPRFAQHNLATQPQPYAAIDLIAQEPVRFIEENIAVCDGGRGVQGHPKVFINLDQDGPNTCTYCGLRYQMKHHH</sequence>
<dbReference type="PANTHER" id="PTHR13156:SF0">
    <property type="entry name" value="NADH DEHYDROGENASE [UBIQUINONE] IRON-SULFUR PROTEIN 6, MITOCHONDRIAL"/>
    <property type="match status" value="1"/>
</dbReference>
<comment type="caution">
    <text evidence="3">The sequence shown here is derived from an EMBL/GenBank/DDBJ whole genome shotgun (WGS) entry which is preliminary data.</text>
</comment>
<dbReference type="Gene3D" id="2.60.260.40">
    <property type="entry name" value="q5lls5 like domains"/>
    <property type="match status" value="1"/>
</dbReference>
<dbReference type="RefSeq" id="XP_064769470.1">
    <property type="nucleotide sequence ID" value="XM_064912326.1"/>
</dbReference>
<name>A0ABR1F9B9_9ASCO</name>
<accession>A0ABR1F9B9</accession>
<reference evidence="3 4" key="1">
    <citation type="submission" date="2024-03" db="EMBL/GenBank/DDBJ databases">
        <title>Genome-scale model development and genomic sequencing of the oleaginous clade Lipomyces.</title>
        <authorList>
            <consortium name="Lawrence Berkeley National Laboratory"/>
            <person name="Czajka J.J."/>
            <person name="Han Y."/>
            <person name="Kim J."/>
            <person name="Mondo S.J."/>
            <person name="Hofstad B.A."/>
            <person name="Robles A."/>
            <person name="Haridas S."/>
            <person name="Riley R."/>
            <person name="LaButti K."/>
            <person name="Pangilinan J."/>
            <person name="Andreopoulos W."/>
            <person name="Lipzen A."/>
            <person name="Yan J."/>
            <person name="Wang M."/>
            <person name="Ng V."/>
            <person name="Grigoriev I.V."/>
            <person name="Spatafora J.W."/>
            <person name="Magnuson J.K."/>
            <person name="Baker S.E."/>
            <person name="Pomraning K.R."/>
        </authorList>
    </citation>
    <scope>NUCLEOTIDE SEQUENCE [LARGE SCALE GENOMIC DNA]</scope>
    <source>
        <strain evidence="3 4">Phaff 52-87</strain>
    </source>
</reference>